<evidence type="ECO:0000313" key="4">
    <source>
        <dbReference type="Proteomes" id="UP000011715"/>
    </source>
</evidence>
<dbReference type="AlphaFoldDB" id="A0A0C4ECH2"/>
<feature type="compositionally biased region" description="Gly residues" evidence="1">
    <location>
        <begin position="1"/>
        <end position="11"/>
    </location>
</feature>
<dbReference type="EMBL" id="GL876975">
    <property type="protein sequence ID" value="KLU90543.1"/>
    <property type="molecule type" value="Genomic_DNA"/>
</dbReference>
<organism evidence="3 4">
    <name type="scientific">Magnaporthiopsis poae (strain ATCC 64411 / 73-15)</name>
    <name type="common">Kentucky bluegrass fungus</name>
    <name type="synonym">Magnaporthe poae</name>
    <dbReference type="NCBI Taxonomy" id="644358"/>
    <lineage>
        <taxon>Eukaryota</taxon>
        <taxon>Fungi</taxon>
        <taxon>Dikarya</taxon>
        <taxon>Ascomycota</taxon>
        <taxon>Pezizomycotina</taxon>
        <taxon>Sordariomycetes</taxon>
        <taxon>Sordariomycetidae</taxon>
        <taxon>Magnaporthales</taxon>
        <taxon>Magnaporthaceae</taxon>
        <taxon>Magnaporthiopsis</taxon>
    </lineage>
</organism>
<dbReference type="Proteomes" id="UP000011715">
    <property type="component" value="Unassembled WGS sequence"/>
</dbReference>
<dbReference type="EnsemblFungi" id="MAPG_10396T0">
    <property type="protein sequence ID" value="MAPG_10396T0"/>
    <property type="gene ID" value="MAPG_10396"/>
</dbReference>
<evidence type="ECO:0000256" key="1">
    <source>
        <dbReference type="SAM" id="MobiDB-lite"/>
    </source>
</evidence>
<dbReference type="VEuPathDB" id="FungiDB:MAPG_10396"/>
<proteinExistence type="predicted"/>
<evidence type="ECO:0000313" key="2">
    <source>
        <dbReference type="EMBL" id="KLU90543.1"/>
    </source>
</evidence>
<evidence type="ECO:0000313" key="3">
    <source>
        <dbReference type="EnsemblFungi" id="MAPG_10396T0"/>
    </source>
</evidence>
<gene>
    <name evidence="2" type="ORF">MAPG_10396</name>
</gene>
<sequence length="121" mass="13323">MMGPFKPGGEGAARPRPGRPREEFTPTPTHPQRTRCYLGTPTPRARRHPRPSNRIQQSHLLLCKAPRSCRFRYRSGPPASRFPATEAVVGGELHGATSRCTVSCSEAPGCWSGQAFCRQLP</sequence>
<reference evidence="3" key="5">
    <citation type="submission" date="2015-06" db="UniProtKB">
        <authorList>
            <consortium name="EnsemblFungi"/>
        </authorList>
    </citation>
    <scope>IDENTIFICATION</scope>
    <source>
        <strain evidence="3">ATCC 64411</strain>
    </source>
</reference>
<accession>A0A0C4ECH2</accession>
<feature type="region of interest" description="Disordered" evidence="1">
    <location>
        <begin position="1"/>
        <end position="56"/>
    </location>
</feature>
<reference evidence="4" key="2">
    <citation type="submission" date="2010-05" db="EMBL/GenBank/DDBJ databases">
        <title>The genome sequence of Magnaporthe poae strain ATCC 64411.</title>
        <authorList>
            <person name="Ma L.-J."/>
            <person name="Dead R."/>
            <person name="Young S."/>
            <person name="Zeng Q."/>
            <person name="Koehrsen M."/>
            <person name="Alvarado L."/>
            <person name="Berlin A."/>
            <person name="Chapman S.B."/>
            <person name="Chen Z."/>
            <person name="Freedman E."/>
            <person name="Gellesch M."/>
            <person name="Goldberg J."/>
            <person name="Griggs A."/>
            <person name="Gujja S."/>
            <person name="Heilman E.R."/>
            <person name="Heiman D."/>
            <person name="Hepburn T."/>
            <person name="Howarth C."/>
            <person name="Jen D."/>
            <person name="Larson L."/>
            <person name="Mehta T."/>
            <person name="Neiman D."/>
            <person name="Pearson M."/>
            <person name="Roberts A."/>
            <person name="Saif S."/>
            <person name="Shea T."/>
            <person name="Shenoy N."/>
            <person name="Sisk P."/>
            <person name="Stolte C."/>
            <person name="Sykes S."/>
            <person name="Walk T."/>
            <person name="White J."/>
            <person name="Yandava C."/>
            <person name="Haas B."/>
            <person name="Nusbaum C."/>
            <person name="Birren B."/>
        </authorList>
    </citation>
    <scope>NUCLEOTIDE SEQUENCE [LARGE SCALE GENOMIC DNA]</scope>
    <source>
        <strain evidence="4">ATCC 64411 / 73-15</strain>
    </source>
</reference>
<reference evidence="2" key="1">
    <citation type="submission" date="2010-05" db="EMBL/GenBank/DDBJ databases">
        <title>The Genome Sequence of Magnaporthe poae strain ATCC 64411.</title>
        <authorList>
            <consortium name="The Broad Institute Genome Sequencing Platform"/>
            <consortium name="Broad Institute Genome Sequencing Center for Infectious Disease"/>
            <person name="Ma L.-J."/>
            <person name="Dead R."/>
            <person name="Young S."/>
            <person name="Zeng Q."/>
            <person name="Koehrsen M."/>
            <person name="Alvarado L."/>
            <person name="Berlin A."/>
            <person name="Chapman S.B."/>
            <person name="Chen Z."/>
            <person name="Freedman E."/>
            <person name="Gellesch M."/>
            <person name="Goldberg J."/>
            <person name="Griggs A."/>
            <person name="Gujja S."/>
            <person name="Heilman E.R."/>
            <person name="Heiman D."/>
            <person name="Hepburn T."/>
            <person name="Howarth C."/>
            <person name="Jen D."/>
            <person name="Larson L."/>
            <person name="Mehta T."/>
            <person name="Neiman D."/>
            <person name="Pearson M."/>
            <person name="Roberts A."/>
            <person name="Saif S."/>
            <person name="Shea T."/>
            <person name="Shenoy N."/>
            <person name="Sisk P."/>
            <person name="Stolte C."/>
            <person name="Sykes S."/>
            <person name="Walk T."/>
            <person name="White J."/>
            <person name="Yandava C."/>
            <person name="Haas B."/>
            <person name="Nusbaum C."/>
            <person name="Birren B."/>
        </authorList>
    </citation>
    <scope>NUCLEOTIDE SEQUENCE</scope>
    <source>
        <strain evidence="2">ATCC 64411</strain>
    </source>
</reference>
<reference evidence="3" key="4">
    <citation type="journal article" date="2015" name="G3 (Bethesda)">
        <title>Genome sequences of three phytopathogenic species of the Magnaporthaceae family of fungi.</title>
        <authorList>
            <person name="Okagaki L.H."/>
            <person name="Nunes C.C."/>
            <person name="Sailsbery J."/>
            <person name="Clay B."/>
            <person name="Brown D."/>
            <person name="John T."/>
            <person name="Oh Y."/>
            <person name="Young N."/>
            <person name="Fitzgerald M."/>
            <person name="Haas B.J."/>
            <person name="Zeng Q."/>
            <person name="Young S."/>
            <person name="Adiconis X."/>
            <person name="Fan L."/>
            <person name="Levin J.Z."/>
            <person name="Mitchell T.K."/>
            <person name="Okubara P.A."/>
            <person name="Farman M.L."/>
            <person name="Kohn L.M."/>
            <person name="Birren B."/>
            <person name="Ma L.-J."/>
            <person name="Dean R.A."/>
        </authorList>
    </citation>
    <scope>NUCLEOTIDE SEQUENCE</scope>
    <source>
        <strain evidence="3">ATCC 64411 / 73-15</strain>
    </source>
</reference>
<name>A0A0C4ECH2_MAGP6</name>
<protein>
    <submittedName>
        <fullName evidence="2 3">Uncharacterized protein</fullName>
    </submittedName>
</protein>
<reference evidence="2" key="3">
    <citation type="submission" date="2011-03" db="EMBL/GenBank/DDBJ databases">
        <title>Annotation of Magnaporthe poae ATCC 64411.</title>
        <authorList>
            <person name="Ma L.-J."/>
            <person name="Dead R."/>
            <person name="Young S.K."/>
            <person name="Zeng Q."/>
            <person name="Gargeya S."/>
            <person name="Fitzgerald M."/>
            <person name="Haas B."/>
            <person name="Abouelleil A."/>
            <person name="Alvarado L."/>
            <person name="Arachchi H.M."/>
            <person name="Berlin A."/>
            <person name="Brown A."/>
            <person name="Chapman S.B."/>
            <person name="Chen Z."/>
            <person name="Dunbar C."/>
            <person name="Freedman E."/>
            <person name="Gearin G."/>
            <person name="Gellesch M."/>
            <person name="Goldberg J."/>
            <person name="Griggs A."/>
            <person name="Gujja S."/>
            <person name="Heiman D."/>
            <person name="Howarth C."/>
            <person name="Larson L."/>
            <person name="Lui A."/>
            <person name="MacDonald P.J.P."/>
            <person name="Mehta T."/>
            <person name="Montmayeur A."/>
            <person name="Murphy C."/>
            <person name="Neiman D."/>
            <person name="Pearson M."/>
            <person name="Priest M."/>
            <person name="Roberts A."/>
            <person name="Saif S."/>
            <person name="Shea T."/>
            <person name="Shenoy N."/>
            <person name="Sisk P."/>
            <person name="Stolte C."/>
            <person name="Sykes S."/>
            <person name="Yandava C."/>
            <person name="Wortman J."/>
            <person name="Nusbaum C."/>
            <person name="Birren B."/>
        </authorList>
    </citation>
    <scope>NUCLEOTIDE SEQUENCE</scope>
    <source>
        <strain evidence="2">ATCC 64411</strain>
    </source>
</reference>
<keyword evidence="4" id="KW-1185">Reference proteome</keyword>
<dbReference type="EMBL" id="ADBL01002325">
    <property type="status" value="NOT_ANNOTATED_CDS"/>
    <property type="molecule type" value="Genomic_DNA"/>
</dbReference>